<keyword evidence="1" id="KW-0175">Coiled coil</keyword>
<dbReference type="AlphaFoldDB" id="A0ABD3G2J1"/>
<feature type="compositionally biased region" description="Polar residues" evidence="2">
    <location>
        <begin position="74"/>
        <end position="83"/>
    </location>
</feature>
<dbReference type="PANTHER" id="PTHR35796">
    <property type="entry name" value="HYPOTHETICAL CYTOSOLIC PROTEIN"/>
    <property type="match status" value="1"/>
</dbReference>
<evidence type="ECO:0000256" key="1">
    <source>
        <dbReference type="SAM" id="Coils"/>
    </source>
</evidence>
<keyword evidence="4" id="KW-1185">Reference proteome</keyword>
<dbReference type="PANTHER" id="PTHR35796:SF3">
    <property type="entry name" value="BHLH DOMAIN-CONTAINING PROTEIN"/>
    <property type="match status" value="1"/>
</dbReference>
<protein>
    <recommendedName>
        <fullName evidence="5">M96 mating-specific protein family</fullName>
    </recommendedName>
</protein>
<gene>
    <name evidence="3" type="ORF">V7S43_002071</name>
</gene>
<feature type="coiled-coil region" evidence="1">
    <location>
        <begin position="185"/>
        <end position="212"/>
    </location>
</feature>
<name>A0ABD3G2J1_9STRA</name>
<feature type="region of interest" description="Disordered" evidence="2">
    <location>
        <begin position="72"/>
        <end position="109"/>
    </location>
</feature>
<evidence type="ECO:0000313" key="4">
    <source>
        <dbReference type="Proteomes" id="UP001632037"/>
    </source>
</evidence>
<organism evidence="3 4">
    <name type="scientific">Phytophthora oleae</name>
    <dbReference type="NCBI Taxonomy" id="2107226"/>
    <lineage>
        <taxon>Eukaryota</taxon>
        <taxon>Sar</taxon>
        <taxon>Stramenopiles</taxon>
        <taxon>Oomycota</taxon>
        <taxon>Peronosporomycetes</taxon>
        <taxon>Peronosporales</taxon>
        <taxon>Peronosporaceae</taxon>
        <taxon>Phytophthora</taxon>
    </lineage>
</organism>
<dbReference type="EMBL" id="JBIMZQ010000003">
    <property type="protein sequence ID" value="KAL3672781.1"/>
    <property type="molecule type" value="Genomic_DNA"/>
</dbReference>
<sequence length="455" mass="51713">MITHVCAEPEHVTEFRAVNVFQTPVDWQLSAQFKSRVPRKPMLADAEEDFLLDESSVLAFLDDCELTTDAIPVSTPTQVDTLPSTWSDSSSSVSSLDRPAEEKKKSWRQRRKEELLHLREVTKLLLAELEQLKMAAGVHSTLPNAGGTRYPRMVAKREHKTEASMIWEKIAGRQSTLRLSSEEDNVKLREAVTQHLNQAKSLQRAIKRKLREDMVSSSMDLFRNNRLNTRGVAPPLDNKAVFNMLMTGLDGVYECVDGFFETTGMQTLPCPGRRNNTMESRVSRGMFVEFLDNYALPFDLRETAEAIWTPVDDWKNNHVHFLQNYSTGSNTRMESMSFSFSLEGMNFWVVLRCVTRKHVENGRVVFVKRTLIQPVYDGMSVSLIETTRMVLKPGDLSVLGPTTVMQTHREATIHGDLSVVDAEKYPSADIGLKTWESNITRHNNRVEDQLVQAMS</sequence>
<evidence type="ECO:0008006" key="5">
    <source>
        <dbReference type="Google" id="ProtNLM"/>
    </source>
</evidence>
<feature type="compositionally biased region" description="Low complexity" evidence="2">
    <location>
        <begin position="84"/>
        <end position="95"/>
    </location>
</feature>
<accession>A0ABD3G2J1</accession>
<proteinExistence type="predicted"/>
<dbReference type="Proteomes" id="UP001632037">
    <property type="component" value="Unassembled WGS sequence"/>
</dbReference>
<evidence type="ECO:0000256" key="2">
    <source>
        <dbReference type="SAM" id="MobiDB-lite"/>
    </source>
</evidence>
<reference evidence="3 4" key="1">
    <citation type="submission" date="2024-09" db="EMBL/GenBank/DDBJ databases">
        <title>Genome sequencing and assembly of Phytophthora oleae, isolate VK10A, causative agent of rot of olive drupes.</title>
        <authorList>
            <person name="Conti Taguali S."/>
            <person name="Riolo M."/>
            <person name="La Spada F."/>
            <person name="Cacciola S.O."/>
            <person name="Dionisio G."/>
        </authorList>
    </citation>
    <scope>NUCLEOTIDE SEQUENCE [LARGE SCALE GENOMIC DNA]</scope>
    <source>
        <strain evidence="3 4">VK10A</strain>
    </source>
</reference>
<evidence type="ECO:0000313" key="3">
    <source>
        <dbReference type="EMBL" id="KAL3672781.1"/>
    </source>
</evidence>
<comment type="caution">
    <text evidence="3">The sequence shown here is derived from an EMBL/GenBank/DDBJ whole genome shotgun (WGS) entry which is preliminary data.</text>
</comment>